<comment type="caution">
    <text evidence="1">The sequence shown here is derived from an EMBL/GenBank/DDBJ whole genome shotgun (WGS) entry which is preliminary data.</text>
</comment>
<proteinExistence type="predicted"/>
<dbReference type="RefSeq" id="WP_095406781.1">
    <property type="nucleotide sequence ID" value="NZ_NOJZ02000018.1"/>
</dbReference>
<keyword evidence="2" id="KW-1185">Reference proteome</keyword>
<evidence type="ECO:0000313" key="1">
    <source>
        <dbReference type="EMBL" id="RDY23128.1"/>
    </source>
</evidence>
<accession>A0A371IRL5</accession>
<organism evidence="1 2">
    <name type="scientific">Romboutsia maritimum</name>
    <dbReference type="NCBI Taxonomy" id="2020948"/>
    <lineage>
        <taxon>Bacteria</taxon>
        <taxon>Bacillati</taxon>
        <taxon>Bacillota</taxon>
        <taxon>Clostridia</taxon>
        <taxon>Peptostreptococcales</taxon>
        <taxon>Peptostreptococcaceae</taxon>
        <taxon>Romboutsia</taxon>
    </lineage>
</organism>
<evidence type="ECO:0000313" key="2">
    <source>
        <dbReference type="Proteomes" id="UP000243494"/>
    </source>
</evidence>
<gene>
    <name evidence="1" type="ORF">CHF27_009805</name>
</gene>
<protein>
    <recommendedName>
        <fullName evidence="3">DUF3221 domain-containing protein</fullName>
    </recommendedName>
</protein>
<evidence type="ECO:0008006" key="3">
    <source>
        <dbReference type="Google" id="ProtNLM"/>
    </source>
</evidence>
<dbReference type="AlphaFoldDB" id="A0A371IRL5"/>
<dbReference type="EMBL" id="NOJZ02000018">
    <property type="protein sequence ID" value="RDY23128.1"/>
    <property type="molecule type" value="Genomic_DNA"/>
</dbReference>
<name>A0A371IRL5_9FIRM</name>
<sequence>MKCCSYKKGIIVEINKDISDEFIFITIAEDVNNIYTFVRLVYSNATIILDCEYNEISVEQLDLGDTVFVYHSNIMTMSIPPQTQAYIIEVK</sequence>
<reference evidence="1 2" key="1">
    <citation type="journal article" date="2017" name="Genome Announc.">
        <title>Draft Genome Sequence of Romboutsia maritimum sp. nov. Strain CCRI-22766(T), Isolated from Coastal Estuarine Mud.</title>
        <authorList>
            <person name="Maheux A.F."/>
            <person name="Boudreau D.K."/>
            <person name="Berube E."/>
            <person name="Boissinot M."/>
            <person name="Raymond F."/>
            <person name="Brodeur S."/>
            <person name="Corbeil J."/>
            <person name="Brightwell G."/>
            <person name="Broda D."/>
            <person name="Omar R.F."/>
            <person name="Bergeron M.G."/>
        </authorList>
    </citation>
    <scope>NUCLEOTIDE SEQUENCE [LARGE SCALE GENOMIC DNA]</scope>
    <source>
        <strain evidence="1 2">CCRI-22766</strain>
    </source>
</reference>
<dbReference type="OrthoDB" id="2029085at2"/>
<dbReference type="Proteomes" id="UP000243494">
    <property type="component" value="Unassembled WGS sequence"/>
</dbReference>